<name>A0A371IDG9_MUCPR</name>
<proteinExistence type="predicted"/>
<organism evidence="1 2">
    <name type="scientific">Mucuna pruriens</name>
    <name type="common">Velvet bean</name>
    <name type="synonym">Dolichos pruriens</name>
    <dbReference type="NCBI Taxonomy" id="157652"/>
    <lineage>
        <taxon>Eukaryota</taxon>
        <taxon>Viridiplantae</taxon>
        <taxon>Streptophyta</taxon>
        <taxon>Embryophyta</taxon>
        <taxon>Tracheophyta</taxon>
        <taxon>Spermatophyta</taxon>
        <taxon>Magnoliopsida</taxon>
        <taxon>eudicotyledons</taxon>
        <taxon>Gunneridae</taxon>
        <taxon>Pentapetalae</taxon>
        <taxon>rosids</taxon>
        <taxon>fabids</taxon>
        <taxon>Fabales</taxon>
        <taxon>Fabaceae</taxon>
        <taxon>Papilionoideae</taxon>
        <taxon>50 kb inversion clade</taxon>
        <taxon>NPAAA clade</taxon>
        <taxon>indigoferoid/millettioid clade</taxon>
        <taxon>Phaseoleae</taxon>
        <taxon>Mucuna</taxon>
    </lineage>
</organism>
<dbReference type="InterPro" id="IPR050951">
    <property type="entry name" value="Retrovirus_Pol_polyprotein"/>
</dbReference>
<comment type="caution">
    <text evidence="1">The sequence shown here is derived from an EMBL/GenBank/DDBJ whole genome shotgun (WGS) entry which is preliminary data.</text>
</comment>
<dbReference type="InterPro" id="IPR043502">
    <property type="entry name" value="DNA/RNA_pol_sf"/>
</dbReference>
<sequence length="109" mass="12595">MGKGEHEPMCHAYDSNAKKRWNLEDAETLFSNLETCTFCTHKVLFVGFVVGSYGLKVDEEKVKAIHEWPTPKTDVGFKWEKNQERAFQALKERLTQDPILALLNFTKSF</sequence>
<dbReference type="Proteomes" id="UP000257109">
    <property type="component" value="Unassembled WGS sequence"/>
</dbReference>
<dbReference type="InterPro" id="IPR043128">
    <property type="entry name" value="Rev_trsase/Diguanyl_cyclase"/>
</dbReference>
<evidence type="ECO:0000313" key="1">
    <source>
        <dbReference type="EMBL" id="RDY13048.1"/>
    </source>
</evidence>
<dbReference type="EMBL" id="QJKJ01000353">
    <property type="protein sequence ID" value="RDY13048.1"/>
    <property type="molecule type" value="Genomic_DNA"/>
</dbReference>
<accession>A0A371IDG9</accession>
<evidence type="ECO:0008006" key="3">
    <source>
        <dbReference type="Google" id="ProtNLM"/>
    </source>
</evidence>
<protein>
    <recommendedName>
        <fullName evidence="3">Reverse transcriptase/retrotransposon-derived protein RNase H-like domain-containing protein</fullName>
    </recommendedName>
</protein>
<dbReference type="Gene3D" id="3.30.70.270">
    <property type="match status" value="1"/>
</dbReference>
<reference evidence="1" key="1">
    <citation type="submission" date="2018-05" db="EMBL/GenBank/DDBJ databases">
        <title>Draft genome of Mucuna pruriens seed.</title>
        <authorList>
            <person name="Nnadi N.E."/>
            <person name="Vos R."/>
            <person name="Hasami M.H."/>
            <person name="Devisetty U.K."/>
            <person name="Aguiy J.C."/>
        </authorList>
    </citation>
    <scope>NUCLEOTIDE SEQUENCE [LARGE SCALE GENOMIC DNA]</scope>
    <source>
        <strain evidence="1">JCA_2017</strain>
    </source>
</reference>
<keyword evidence="2" id="KW-1185">Reference proteome</keyword>
<dbReference type="OrthoDB" id="437338at2759"/>
<gene>
    <name evidence="1" type="ORF">CR513_02089</name>
</gene>
<evidence type="ECO:0000313" key="2">
    <source>
        <dbReference type="Proteomes" id="UP000257109"/>
    </source>
</evidence>
<dbReference type="PANTHER" id="PTHR37984">
    <property type="entry name" value="PROTEIN CBG26694"/>
    <property type="match status" value="1"/>
</dbReference>
<dbReference type="SUPFAM" id="SSF56672">
    <property type="entry name" value="DNA/RNA polymerases"/>
    <property type="match status" value="1"/>
</dbReference>
<dbReference type="PANTHER" id="PTHR37984:SF5">
    <property type="entry name" value="PROTEIN NYNRIN-LIKE"/>
    <property type="match status" value="1"/>
</dbReference>
<feature type="non-terminal residue" evidence="1">
    <location>
        <position position="1"/>
    </location>
</feature>
<dbReference type="AlphaFoldDB" id="A0A371IDG9"/>